<organism evidence="3 4">
    <name type="scientific">Jaapia argillacea MUCL 33604</name>
    <dbReference type="NCBI Taxonomy" id="933084"/>
    <lineage>
        <taxon>Eukaryota</taxon>
        <taxon>Fungi</taxon>
        <taxon>Dikarya</taxon>
        <taxon>Basidiomycota</taxon>
        <taxon>Agaricomycotina</taxon>
        <taxon>Agaricomycetes</taxon>
        <taxon>Agaricomycetidae</taxon>
        <taxon>Jaapiales</taxon>
        <taxon>Jaapiaceae</taxon>
        <taxon>Jaapia</taxon>
    </lineage>
</organism>
<keyword evidence="2" id="KW-0732">Signal</keyword>
<dbReference type="HOGENOM" id="CLU_1875741_0_0_1"/>
<evidence type="ECO:0000313" key="3">
    <source>
        <dbReference type="EMBL" id="KDQ52341.1"/>
    </source>
</evidence>
<evidence type="ECO:0000256" key="2">
    <source>
        <dbReference type="SAM" id="SignalP"/>
    </source>
</evidence>
<feature type="signal peptide" evidence="2">
    <location>
        <begin position="1"/>
        <end position="20"/>
    </location>
</feature>
<accession>A0A067PPU3</accession>
<dbReference type="EMBL" id="KL197740">
    <property type="protein sequence ID" value="KDQ52341.1"/>
    <property type="molecule type" value="Genomic_DNA"/>
</dbReference>
<reference evidence="4" key="1">
    <citation type="journal article" date="2014" name="Proc. Natl. Acad. Sci. U.S.A.">
        <title>Extensive sampling of basidiomycete genomes demonstrates inadequacy of the white-rot/brown-rot paradigm for wood decay fungi.</title>
        <authorList>
            <person name="Riley R."/>
            <person name="Salamov A.A."/>
            <person name="Brown D.W."/>
            <person name="Nagy L.G."/>
            <person name="Floudas D."/>
            <person name="Held B.W."/>
            <person name="Levasseur A."/>
            <person name="Lombard V."/>
            <person name="Morin E."/>
            <person name="Otillar R."/>
            <person name="Lindquist E.A."/>
            <person name="Sun H."/>
            <person name="LaButti K.M."/>
            <person name="Schmutz J."/>
            <person name="Jabbour D."/>
            <person name="Luo H."/>
            <person name="Baker S.E."/>
            <person name="Pisabarro A.G."/>
            <person name="Walton J.D."/>
            <person name="Blanchette R.A."/>
            <person name="Henrissat B."/>
            <person name="Martin F."/>
            <person name="Cullen D."/>
            <person name="Hibbett D.S."/>
            <person name="Grigoriev I.V."/>
        </authorList>
    </citation>
    <scope>NUCLEOTIDE SEQUENCE [LARGE SCALE GENOMIC DNA]</scope>
    <source>
        <strain evidence="4">MUCL 33604</strain>
    </source>
</reference>
<sequence>MKFTNITYLILSLLIGFVAAQSSVLPPPPTSKPIPSGGPHTSGETTPGVSSTPTSVSSTGGASSITTVPGSSGTGTVSTVTGFSVSGSSTFKVTSTVSVPATPSPSTAGTSGSLGGGRVDGVLAVVAGAGILAALL</sequence>
<feature type="chain" id="PRO_5001643371" description="REJ domain-containing protein" evidence="2">
    <location>
        <begin position="21"/>
        <end position="136"/>
    </location>
</feature>
<feature type="compositionally biased region" description="Low complexity" evidence="1">
    <location>
        <begin position="33"/>
        <end position="79"/>
    </location>
</feature>
<evidence type="ECO:0008006" key="5">
    <source>
        <dbReference type="Google" id="ProtNLM"/>
    </source>
</evidence>
<keyword evidence="4" id="KW-1185">Reference proteome</keyword>
<feature type="region of interest" description="Disordered" evidence="1">
    <location>
        <begin position="94"/>
        <end position="117"/>
    </location>
</feature>
<evidence type="ECO:0000256" key="1">
    <source>
        <dbReference type="SAM" id="MobiDB-lite"/>
    </source>
</evidence>
<feature type="region of interest" description="Disordered" evidence="1">
    <location>
        <begin position="25"/>
        <end position="79"/>
    </location>
</feature>
<feature type="compositionally biased region" description="Low complexity" evidence="1">
    <location>
        <begin position="94"/>
        <end position="111"/>
    </location>
</feature>
<evidence type="ECO:0000313" key="4">
    <source>
        <dbReference type="Proteomes" id="UP000027265"/>
    </source>
</evidence>
<gene>
    <name evidence="3" type="ORF">JAAARDRAFT_210553</name>
</gene>
<protein>
    <recommendedName>
        <fullName evidence="5">REJ domain-containing protein</fullName>
    </recommendedName>
</protein>
<dbReference type="InParanoid" id="A0A067PPU3"/>
<dbReference type="Proteomes" id="UP000027265">
    <property type="component" value="Unassembled WGS sequence"/>
</dbReference>
<name>A0A067PPU3_9AGAM</name>
<proteinExistence type="predicted"/>
<dbReference type="AlphaFoldDB" id="A0A067PPU3"/>